<accession>A0A8S9Q6V3</accession>
<sequence length="165" mass="19066">MPHQVSNAIRIIHGRTILGLRKLPMKQFSDSRLTRNTETMVRTIRFSLLRRTITPLRTSWATRLGTSNTLFTLEAFPLWRSSSRKSGLLVKNFCERFAHVSRSNAFRINTASSISYPFGFMRVLPSRSHIFLAEGNKNLSRVQQQTLNEVRLYKDQGITISQRPE</sequence>
<name>A0A8S9Q6V3_BRACR</name>
<dbReference type="Proteomes" id="UP000712600">
    <property type="component" value="Unassembled WGS sequence"/>
</dbReference>
<protein>
    <submittedName>
        <fullName evidence="1">Uncharacterized protein</fullName>
    </submittedName>
</protein>
<dbReference type="AlphaFoldDB" id="A0A8S9Q6V3"/>
<gene>
    <name evidence="1" type="ORF">F2Q69_00021507</name>
</gene>
<reference evidence="1" key="1">
    <citation type="submission" date="2019-12" db="EMBL/GenBank/DDBJ databases">
        <title>Genome sequencing and annotation of Brassica cretica.</title>
        <authorList>
            <person name="Studholme D.J."/>
            <person name="Sarris P."/>
        </authorList>
    </citation>
    <scope>NUCLEOTIDE SEQUENCE</scope>
    <source>
        <strain evidence="1">PFS-109/04</strain>
        <tissue evidence="1">Leaf</tissue>
    </source>
</reference>
<proteinExistence type="predicted"/>
<comment type="caution">
    <text evidence="1">The sequence shown here is derived from an EMBL/GenBank/DDBJ whole genome shotgun (WGS) entry which is preliminary data.</text>
</comment>
<dbReference type="EMBL" id="QGKX02001290">
    <property type="protein sequence ID" value="KAF3538339.1"/>
    <property type="molecule type" value="Genomic_DNA"/>
</dbReference>
<organism evidence="1 2">
    <name type="scientific">Brassica cretica</name>
    <name type="common">Mustard</name>
    <dbReference type="NCBI Taxonomy" id="69181"/>
    <lineage>
        <taxon>Eukaryota</taxon>
        <taxon>Viridiplantae</taxon>
        <taxon>Streptophyta</taxon>
        <taxon>Embryophyta</taxon>
        <taxon>Tracheophyta</taxon>
        <taxon>Spermatophyta</taxon>
        <taxon>Magnoliopsida</taxon>
        <taxon>eudicotyledons</taxon>
        <taxon>Gunneridae</taxon>
        <taxon>Pentapetalae</taxon>
        <taxon>rosids</taxon>
        <taxon>malvids</taxon>
        <taxon>Brassicales</taxon>
        <taxon>Brassicaceae</taxon>
        <taxon>Brassiceae</taxon>
        <taxon>Brassica</taxon>
    </lineage>
</organism>
<evidence type="ECO:0000313" key="1">
    <source>
        <dbReference type="EMBL" id="KAF3538339.1"/>
    </source>
</evidence>
<evidence type="ECO:0000313" key="2">
    <source>
        <dbReference type="Proteomes" id="UP000712600"/>
    </source>
</evidence>